<feature type="compositionally biased region" description="Acidic residues" evidence="1">
    <location>
        <begin position="132"/>
        <end position="160"/>
    </location>
</feature>
<accession>A0ABQ5RV54</accession>
<keyword evidence="3" id="KW-1185">Reference proteome</keyword>
<reference evidence="2 3" key="1">
    <citation type="journal article" date="2023" name="IScience">
        <title>Expanded male sex-determining region conserved during the evolution of homothallism in the green alga Volvox.</title>
        <authorList>
            <person name="Yamamoto K."/>
            <person name="Matsuzaki R."/>
            <person name="Mahakham W."/>
            <person name="Heman W."/>
            <person name="Sekimoto H."/>
            <person name="Kawachi M."/>
            <person name="Minakuchi Y."/>
            <person name="Toyoda A."/>
            <person name="Nozaki H."/>
        </authorList>
    </citation>
    <scope>NUCLEOTIDE SEQUENCE [LARGE SCALE GENOMIC DNA]</scope>
    <source>
        <strain evidence="2 3">NIES-4468</strain>
    </source>
</reference>
<name>A0ABQ5RV54_9CHLO</name>
<comment type="caution">
    <text evidence="2">The sequence shown here is derived from an EMBL/GenBank/DDBJ whole genome shotgun (WGS) entry which is preliminary data.</text>
</comment>
<sequence length="191" mass="20284">MGNKLVTSWNARLKKAFKGMPTTTSLLKRPRKEVKVSDYNALEAELQAAHENVAKLVAGVDLLADELRLEQQLAALDDDDIVIDGRDATNQVKFAADVDDLDLDALDPEELAELEGELQDLERLVLRIPAEVEEEGEDSDAAQGVAEDDATAMEGGEELAAECQSSSDVPYATAASAGSGAPDTATAAMTP</sequence>
<evidence type="ECO:0000313" key="3">
    <source>
        <dbReference type="Proteomes" id="UP001165090"/>
    </source>
</evidence>
<evidence type="ECO:0000256" key="1">
    <source>
        <dbReference type="SAM" id="MobiDB-lite"/>
    </source>
</evidence>
<organism evidence="2 3">
    <name type="scientific">Volvox africanus</name>
    <dbReference type="NCBI Taxonomy" id="51714"/>
    <lineage>
        <taxon>Eukaryota</taxon>
        <taxon>Viridiplantae</taxon>
        <taxon>Chlorophyta</taxon>
        <taxon>core chlorophytes</taxon>
        <taxon>Chlorophyceae</taxon>
        <taxon>CS clade</taxon>
        <taxon>Chlamydomonadales</taxon>
        <taxon>Volvocaceae</taxon>
        <taxon>Volvox</taxon>
    </lineage>
</organism>
<feature type="region of interest" description="Disordered" evidence="1">
    <location>
        <begin position="132"/>
        <end position="191"/>
    </location>
</feature>
<protein>
    <submittedName>
        <fullName evidence="2">Uncharacterized protein</fullName>
    </submittedName>
</protein>
<gene>
    <name evidence="2" type="ORF">VaNZ11_003890</name>
</gene>
<evidence type="ECO:0000313" key="2">
    <source>
        <dbReference type="EMBL" id="GLI61510.1"/>
    </source>
</evidence>
<proteinExistence type="predicted"/>
<dbReference type="EMBL" id="BSDZ01000010">
    <property type="protein sequence ID" value="GLI61510.1"/>
    <property type="molecule type" value="Genomic_DNA"/>
</dbReference>
<dbReference type="Proteomes" id="UP001165090">
    <property type="component" value="Unassembled WGS sequence"/>
</dbReference>